<evidence type="ECO:0000256" key="1">
    <source>
        <dbReference type="SAM" id="SignalP"/>
    </source>
</evidence>
<dbReference type="InterPro" id="IPR006059">
    <property type="entry name" value="SBP"/>
</dbReference>
<keyword evidence="3" id="KW-1185">Reference proteome</keyword>
<gene>
    <name evidence="2" type="ORF">QQX04_02560</name>
</gene>
<accession>A0ABT8FZH5</accession>
<dbReference type="RefSeq" id="WP_301125934.1">
    <property type="nucleotide sequence ID" value="NZ_JAUHPV010000001.1"/>
</dbReference>
<dbReference type="EMBL" id="JAUHPV010000001">
    <property type="protein sequence ID" value="MDN4471874.1"/>
    <property type="molecule type" value="Genomic_DNA"/>
</dbReference>
<dbReference type="PANTHER" id="PTHR43649">
    <property type="entry name" value="ARABINOSE-BINDING PROTEIN-RELATED"/>
    <property type="match status" value="1"/>
</dbReference>
<protein>
    <submittedName>
        <fullName evidence="2">Extracellular solute-binding protein</fullName>
    </submittedName>
</protein>
<comment type="caution">
    <text evidence="2">The sequence shown here is derived from an EMBL/GenBank/DDBJ whole genome shotgun (WGS) entry which is preliminary data.</text>
</comment>
<dbReference type="SUPFAM" id="SSF53850">
    <property type="entry name" value="Periplasmic binding protein-like II"/>
    <property type="match status" value="1"/>
</dbReference>
<dbReference type="Proteomes" id="UP001172738">
    <property type="component" value="Unassembled WGS sequence"/>
</dbReference>
<proteinExistence type="predicted"/>
<reference evidence="2" key="1">
    <citation type="submission" date="2023-06" db="EMBL/GenBank/DDBJ databases">
        <title>SYSU T00b26.</title>
        <authorList>
            <person name="Gao L."/>
            <person name="Fang B.-Z."/>
            <person name="Li W.-J."/>
        </authorList>
    </citation>
    <scope>NUCLEOTIDE SEQUENCE</scope>
    <source>
        <strain evidence="2">SYSU T00b26</strain>
    </source>
</reference>
<evidence type="ECO:0000313" key="3">
    <source>
        <dbReference type="Proteomes" id="UP001172738"/>
    </source>
</evidence>
<keyword evidence="1" id="KW-0732">Signal</keyword>
<sequence length="434" mass="45356">MAHSRRLAAGIAALTSTALLLAACSGESEDPAASGSDGGGDAQVTLTWWHNGTGEPLNGYWQSVADAFMAENPNVTVDVQAYQNEELQRTLIPNALRSNDPPDLFQQWGAGELAAQVEAGYIMDVTDDVADIVDGIAAVSPWQIDGKTYGLPFSFGIEGFWYNTELFDQAGITETPETLDDLYDAIDALKAADITPIAVGAGDSWPAAHYWYNFALKACSPATLEAAQANLVFDDPCFVDAGTMLQEFLDSEPFQEGYLATSAQQGAGSSAGLLANGNAAMELMGHWNPGVMGGLTESGEIPEFLGWFNFPSIPGSAGDPTAVLGGGDGFSCSAGAPPECVDLLRFISSVDNQIAFGETGAGVPVTMGSEDAVDPILAQVLEGRNSATYTQMWLDTAYGPNVGGAMNDGITNMFAGQASPEDIVQGMQDAAANQ</sequence>
<feature type="chain" id="PRO_5046394990" evidence="1">
    <location>
        <begin position="23"/>
        <end position="434"/>
    </location>
</feature>
<dbReference type="InterPro" id="IPR050490">
    <property type="entry name" value="Bact_solute-bd_prot1"/>
</dbReference>
<evidence type="ECO:0000313" key="2">
    <source>
        <dbReference type="EMBL" id="MDN4471874.1"/>
    </source>
</evidence>
<feature type="signal peptide" evidence="1">
    <location>
        <begin position="1"/>
        <end position="22"/>
    </location>
</feature>
<dbReference type="PROSITE" id="PS51257">
    <property type="entry name" value="PROKAR_LIPOPROTEIN"/>
    <property type="match status" value="1"/>
</dbReference>
<dbReference type="Pfam" id="PF01547">
    <property type="entry name" value="SBP_bac_1"/>
    <property type="match status" value="1"/>
</dbReference>
<name>A0ABT8FZH5_9MICO</name>
<dbReference type="PANTHER" id="PTHR43649:SF14">
    <property type="entry name" value="BLR3389 PROTEIN"/>
    <property type="match status" value="1"/>
</dbReference>
<organism evidence="2 3">
    <name type="scientific">Demequina zhanjiangensis</name>
    <dbReference type="NCBI Taxonomy" id="3051659"/>
    <lineage>
        <taxon>Bacteria</taxon>
        <taxon>Bacillati</taxon>
        <taxon>Actinomycetota</taxon>
        <taxon>Actinomycetes</taxon>
        <taxon>Micrococcales</taxon>
        <taxon>Demequinaceae</taxon>
        <taxon>Demequina</taxon>
    </lineage>
</organism>
<dbReference type="Gene3D" id="3.40.190.10">
    <property type="entry name" value="Periplasmic binding protein-like II"/>
    <property type="match status" value="2"/>
</dbReference>